<comment type="caution">
    <text evidence="2">The sequence shown here is derived from an EMBL/GenBank/DDBJ whole genome shotgun (WGS) entry which is preliminary data.</text>
</comment>
<proteinExistence type="predicted"/>
<keyword evidence="3" id="KW-1185">Reference proteome</keyword>
<feature type="region of interest" description="Disordered" evidence="1">
    <location>
        <begin position="1"/>
        <end position="30"/>
    </location>
</feature>
<reference evidence="2 3" key="1">
    <citation type="journal article" date="2019" name="Anaerobe">
        <title>Detection of Robinsoniella peoriensis in multiple bone samples of a trauma patient.</title>
        <authorList>
            <person name="Schrottner P."/>
            <person name="Hartwich K."/>
            <person name="Bunk B."/>
            <person name="Schober I."/>
            <person name="Helbig S."/>
            <person name="Rudolph W.W."/>
            <person name="Gunzer F."/>
        </authorList>
    </citation>
    <scope>NUCLEOTIDE SEQUENCE [LARGE SCALE GENOMIC DNA]</scope>
    <source>
        <strain evidence="2 3">DSM 106044</strain>
    </source>
</reference>
<dbReference type="EMBL" id="QGQD01000001">
    <property type="protein sequence ID" value="TLD03016.1"/>
    <property type="molecule type" value="Genomic_DNA"/>
</dbReference>
<dbReference type="RefSeq" id="WP_138001449.1">
    <property type="nucleotide sequence ID" value="NZ_QGQD01000001.1"/>
</dbReference>
<name>A0A4U8QSD4_9FIRM</name>
<accession>A0A4U8QSD4</accession>
<feature type="compositionally biased region" description="Basic residues" evidence="1">
    <location>
        <begin position="1"/>
        <end position="12"/>
    </location>
</feature>
<organism evidence="2 3">
    <name type="scientific">Robinsoniella peoriensis</name>
    <dbReference type="NCBI Taxonomy" id="180332"/>
    <lineage>
        <taxon>Bacteria</taxon>
        <taxon>Bacillati</taxon>
        <taxon>Bacillota</taxon>
        <taxon>Clostridia</taxon>
        <taxon>Lachnospirales</taxon>
        <taxon>Lachnospiraceae</taxon>
        <taxon>Robinsoniella</taxon>
    </lineage>
</organism>
<dbReference type="Pfam" id="PF20069">
    <property type="entry name" value="DUF6465"/>
    <property type="match status" value="1"/>
</dbReference>
<protein>
    <submittedName>
        <fullName evidence="2">Uncharacterized protein</fullName>
    </submittedName>
</protein>
<sequence length="143" mass="16300">MAKKRHLKKKNKMMTANVIENETREDTKEVTKEVIPEAASVQTAQAEVVQNEESVISVQKTAETDSMTTGTAAKKRASKKTNFYVQFRDAEYNEQDIIAQVKKIWKDAGNRIADLKTMDVYVKPEEKMVYYTINEELSASFAL</sequence>
<evidence type="ECO:0000313" key="2">
    <source>
        <dbReference type="EMBL" id="TLD03016.1"/>
    </source>
</evidence>
<dbReference type="InterPro" id="IPR046313">
    <property type="entry name" value="DUF6465"/>
</dbReference>
<gene>
    <name evidence="2" type="ORF">DSM106044_00040</name>
</gene>
<feature type="compositionally biased region" description="Basic and acidic residues" evidence="1">
    <location>
        <begin position="21"/>
        <end position="30"/>
    </location>
</feature>
<evidence type="ECO:0000256" key="1">
    <source>
        <dbReference type="SAM" id="MobiDB-lite"/>
    </source>
</evidence>
<evidence type="ECO:0000313" key="3">
    <source>
        <dbReference type="Proteomes" id="UP000306509"/>
    </source>
</evidence>
<dbReference type="Proteomes" id="UP000306509">
    <property type="component" value="Unassembled WGS sequence"/>
</dbReference>
<dbReference type="AlphaFoldDB" id="A0A4U8QSD4"/>